<proteinExistence type="predicted"/>
<dbReference type="Proteomes" id="UP000620133">
    <property type="component" value="Chromosome"/>
</dbReference>
<protein>
    <recommendedName>
        <fullName evidence="3">Abortive infection protein-like C-terminal domain-containing protein</fullName>
    </recommendedName>
</protein>
<sequence length="286" mass="32889">MLLNETTLKELRIIINEKSQYRSGPVLVSFFNLLGFKDEYGEGFPSRWVYTDSRLKIINGKPELDKCIKNVFAPNLFIGNYQLLDELIEDFNQYISYDGWIIKRKEREITFLKTVSIYEKEDKVTSTEKEFLSVDYGEVDLSKIKIEGAISTILENRIVELKVLIANETPLSSVIMMGSILEGLLLAIANKYPKEYNMATSSPKNTDGSVKKLYDWTLNDFINVTYEIGGIMEDVQKFASSLRYFRNYIHPYQQMSTGFNPSEETVKICFQVLKAAISQISKSKFS</sequence>
<organism evidence="1 2">
    <name type="scientific">Mariniplasma anaerobium</name>
    <dbReference type="NCBI Taxonomy" id="2735436"/>
    <lineage>
        <taxon>Bacteria</taxon>
        <taxon>Bacillati</taxon>
        <taxon>Mycoplasmatota</taxon>
        <taxon>Mollicutes</taxon>
        <taxon>Acholeplasmatales</taxon>
        <taxon>Acholeplasmataceae</taxon>
        <taxon>Mariniplasma</taxon>
    </lineage>
</organism>
<dbReference type="KEGG" id="manr:MPAN_013010"/>
<keyword evidence="2" id="KW-1185">Reference proteome</keyword>
<gene>
    <name evidence="1" type="ORF">MPAN_013010</name>
</gene>
<dbReference type="EMBL" id="AP024412">
    <property type="protein sequence ID" value="BCR36408.1"/>
    <property type="molecule type" value="Genomic_DNA"/>
</dbReference>
<dbReference type="RefSeq" id="WP_176238781.1">
    <property type="nucleotide sequence ID" value="NZ_AP024412.1"/>
</dbReference>
<name>A0A7U9TGW2_9MOLU</name>
<reference evidence="1" key="1">
    <citation type="submission" date="2021-01" db="EMBL/GenBank/DDBJ databases">
        <title>Draft genome sequence of Acholeplasmataceae bacterium strain Mahy22.</title>
        <authorList>
            <person name="Watanabe M."/>
            <person name="Kojima H."/>
            <person name="Fukui M."/>
        </authorList>
    </citation>
    <scope>NUCLEOTIDE SEQUENCE</scope>
    <source>
        <strain evidence="1">Mahy22</strain>
    </source>
</reference>
<evidence type="ECO:0008006" key="3">
    <source>
        <dbReference type="Google" id="ProtNLM"/>
    </source>
</evidence>
<dbReference type="AlphaFoldDB" id="A0A7U9TGW2"/>
<accession>A0A7U9TGW2</accession>
<evidence type="ECO:0000313" key="1">
    <source>
        <dbReference type="EMBL" id="BCR36408.1"/>
    </source>
</evidence>
<evidence type="ECO:0000313" key="2">
    <source>
        <dbReference type="Proteomes" id="UP000620133"/>
    </source>
</evidence>